<sequence length="126" mass="14138">MEAEVASNTSRRAAKVCDRGHEAVQHQPVSKYQHSPQDTCYTSCQSFSTLKRLKTYLRNSSVEGRLNGLALMSLYRESVDVSNVIATFTMKARRHVLGSRSEGASVEDHPIAFKARRRVKLLSVLQ</sequence>
<organism evidence="1 2">
    <name type="scientific">Haemaphysalis longicornis</name>
    <name type="common">Bush tick</name>
    <dbReference type="NCBI Taxonomy" id="44386"/>
    <lineage>
        <taxon>Eukaryota</taxon>
        <taxon>Metazoa</taxon>
        <taxon>Ecdysozoa</taxon>
        <taxon>Arthropoda</taxon>
        <taxon>Chelicerata</taxon>
        <taxon>Arachnida</taxon>
        <taxon>Acari</taxon>
        <taxon>Parasitiformes</taxon>
        <taxon>Ixodida</taxon>
        <taxon>Ixodoidea</taxon>
        <taxon>Ixodidae</taxon>
        <taxon>Haemaphysalinae</taxon>
        <taxon>Haemaphysalis</taxon>
    </lineage>
</organism>
<evidence type="ECO:0000313" key="1">
    <source>
        <dbReference type="EMBL" id="KAH9376832.1"/>
    </source>
</evidence>
<dbReference type="AlphaFoldDB" id="A0A9J6GQ91"/>
<gene>
    <name evidence="1" type="ORF">HPB48_009740</name>
</gene>
<proteinExistence type="predicted"/>
<keyword evidence="2" id="KW-1185">Reference proteome</keyword>
<accession>A0A9J6GQ91</accession>
<dbReference type="EMBL" id="JABSTR010000008">
    <property type="protein sequence ID" value="KAH9376832.1"/>
    <property type="molecule type" value="Genomic_DNA"/>
</dbReference>
<name>A0A9J6GQ91_HAELO</name>
<dbReference type="Proteomes" id="UP000821853">
    <property type="component" value="Unassembled WGS sequence"/>
</dbReference>
<evidence type="ECO:0000313" key="2">
    <source>
        <dbReference type="Proteomes" id="UP000821853"/>
    </source>
</evidence>
<dbReference type="OrthoDB" id="6621209at2759"/>
<protein>
    <submittedName>
        <fullName evidence="1">Uncharacterized protein</fullName>
    </submittedName>
</protein>
<reference evidence="1 2" key="1">
    <citation type="journal article" date="2020" name="Cell">
        <title>Large-Scale Comparative Analyses of Tick Genomes Elucidate Their Genetic Diversity and Vector Capacities.</title>
        <authorList>
            <consortium name="Tick Genome and Microbiome Consortium (TIGMIC)"/>
            <person name="Jia N."/>
            <person name="Wang J."/>
            <person name="Shi W."/>
            <person name="Du L."/>
            <person name="Sun Y."/>
            <person name="Zhan W."/>
            <person name="Jiang J.F."/>
            <person name="Wang Q."/>
            <person name="Zhang B."/>
            <person name="Ji P."/>
            <person name="Bell-Sakyi L."/>
            <person name="Cui X.M."/>
            <person name="Yuan T.T."/>
            <person name="Jiang B.G."/>
            <person name="Yang W.F."/>
            <person name="Lam T.T."/>
            <person name="Chang Q.C."/>
            <person name="Ding S.J."/>
            <person name="Wang X.J."/>
            <person name="Zhu J.G."/>
            <person name="Ruan X.D."/>
            <person name="Zhao L."/>
            <person name="Wei J.T."/>
            <person name="Ye R.Z."/>
            <person name="Que T.C."/>
            <person name="Du C.H."/>
            <person name="Zhou Y.H."/>
            <person name="Cheng J.X."/>
            <person name="Dai P.F."/>
            <person name="Guo W.B."/>
            <person name="Han X.H."/>
            <person name="Huang E.J."/>
            <person name="Li L.F."/>
            <person name="Wei W."/>
            <person name="Gao Y.C."/>
            <person name="Liu J.Z."/>
            <person name="Shao H.Z."/>
            <person name="Wang X."/>
            <person name="Wang C.C."/>
            <person name="Yang T.C."/>
            <person name="Huo Q.B."/>
            <person name="Li W."/>
            <person name="Chen H.Y."/>
            <person name="Chen S.E."/>
            <person name="Zhou L.G."/>
            <person name="Ni X.B."/>
            <person name="Tian J.H."/>
            <person name="Sheng Y."/>
            <person name="Liu T."/>
            <person name="Pan Y.S."/>
            <person name="Xia L.Y."/>
            <person name="Li J."/>
            <person name="Zhao F."/>
            <person name="Cao W.C."/>
        </authorList>
    </citation>
    <scope>NUCLEOTIDE SEQUENCE [LARGE SCALE GENOMIC DNA]</scope>
    <source>
        <strain evidence="1">HaeL-2018</strain>
    </source>
</reference>
<comment type="caution">
    <text evidence="1">The sequence shown here is derived from an EMBL/GenBank/DDBJ whole genome shotgun (WGS) entry which is preliminary data.</text>
</comment>
<dbReference type="VEuPathDB" id="VectorBase:HLOH_049353"/>